<dbReference type="SUPFAM" id="SSF46894">
    <property type="entry name" value="C-terminal effector domain of the bipartite response regulators"/>
    <property type="match status" value="1"/>
</dbReference>
<dbReference type="Gene3D" id="3.40.50.2300">
    <property type="match status" value="1"/>
</dbReference>
<feature type="domain" description="Response regulatory" evidence="7">
    <location>
        <begin position="6"/>
        <end position="129"/>
    </location>
</feature>
<dbReference type="InterPro" id="IPR001789">
    <property type="entry name" value="Sig_transdc_resp-reg_receiver"/>
</dbReference>
<keyword evidence="4" id="KW-0804">Transcription</keyword>
<evidence type="ECO:0000313" key="8">
    <source>
        <dbReference type="EMBL" id="TWF74730.1"/>
    </source>
</evidence>
<evidence type="ECO:0000313" key="9">
    <source>
        <dbReference type="Proteomes" id="UP000321261"/>
    </source>
</evidence>
<keyword evidence="1 5" id="KW-0597">Phosphoprotein</keyword>
<dbReference type="SUPFAM" id="SSF52172">
    <property type="entry name" value="CheY-like"/>
    <property type="match status" value="1"/>
</dbReference>
<dbReference type="InterPro" id="IPR000792">
    <property type="entry name" value="Tscrpt_reg_LuxR_C"/>
</dbReference>
<feature type="modified residue" description="4-aspartylphosphate" evidence="5">
    <location>
        <position position="62"/>
    </location>
</feature>
<evidence type="ECO:0000256" key="1">
    <source>
        <dbReference type="ARBA" id="ARBA00022553"/>
    </source>
</evidence>
<dbReference type="PANTHER" id="PTHR43214">
    <property type="entry name" value="TWO-COMPONENT RESPONSE REGULATOR"/>
    <property type="match status" value="1"/>
</dbReference>
<reference evidence="8 9" key="1">
    <citation type="submission" date="2019-06" db="EMBL/GenBank/DDBJ databases">
        <title>Sequencing the genomes of 1000 actinobacteria strains.</title>
        <authorList>
            <person name="Klenk H.-P."/>
        </authorList>
    </citation>
    <scope>NUCLEOTIDE SEQUENCE [LARGE SCALE GENOMIC DNA]</scope>
    <source>
        <strain evidence="8 9">DSM 45671</strain>
    </source>
</reference>
<dbReference type="CDD" id="cd17535">
    <property type="entry name" value="REC_NarL-like"/>
    <property type="match status" value="1"/>
</dbReference>
<sequence>MSREIAVLVADDQDIVRDGLAAVLDAAPGIRVLDTAADGRQAVDRSRRLRALGTPVDVVLMDVRMPVLDGLAATRELLADPAQPPTRVLVLTTFDLDEYVYEALHAGASGFLLKDAPTAELAGAVRVVAAGDALLAPTVTRRLIAEVAAGGRPSGREQLAVLTAREREVLGLVARGLANREIAAELVLAEETVKTHVGRILAKLGLRDRVQAVVLAYECGLVVPGATGRRPA</sequence>
<dbReference type="CDD" id="cd06170">
    <property type="entry name" value="LuxR_C_like"/>
    <property type="match status" value="1"/>
</dbReference>
<dbReference type="Proteomes" id="UP000321261">
    <property type="component" value="Unassembled WGS sequence"/>
</dbReference>
<dbReference type="SMART" id="SM00448">
    <property type="entry name" value="REC"/>
    <property type="match status" value="1"/>
</dbReference>
<keyword evidence="9" id="KW-1185">Reference proteome</keyword>
<gene>
    <name evidence="8" type="ORF">FHX44_11612</name>
</gene>
<dbReference type="SMART" id="SM00421">
    <property type="entry name" value="HTH_LUXR"/>
    <property type="match status" value="1"/>
</dbReference>
<evidence type="ECO:0000256" key="5">
    <source>
        <dbReference type="PROSITE-ProRule" id="PRU00169"/>
    </source>
</evidence>
<dbReference type="AlphaFoldDB" id="A0A561SIM3"/>
<dbReference type="GO" id="GO:0000160">
    <property type="term" value="P:phosphorelay signal transduction system"/>
    <property type="evidence" value="ECO:0007669"/>
    <property type="project" value="InterPro"/>
</dbReference>
<keyword evidence="2" id="KW-0805">Transcription regulation</keyword>
<dbReference type="OrthoDB" id="9808843at2"/>
<dbReference type="PROSITE" id="PS50043">
    <property type="entry name" value="HTH_LUXR_2"/>
    <property type="match status" value="1"/>
</dbReference>
<name>A0A561SIM3_9PSEU</name>
<dbReference type="Pfam" id="PF00072">
    <property type="entry name" value="Response_reg"/>
    <property type="match status" value="1"/>
</dbReference>
<dbReference type="InterPro" id="IPR039420">
    <property type="entry name" value="WalR-like"/>
</dbReference>
<feature type="domain" description="HTH luxR-type" evidence="6">
    <location>
        <begin position="155"/>
        <end position="220"/>
    </location>
</feature>
<dbReference type="EMBL" id="VIWU01000001">
    <property type="protein sequence ID" value="TWF74730.1"/>
    <property type="molecule type" value="Genomic_DNA"/>
</dbReference>
<organism evidence="8 9">
    <name type="scientific">Pseudonocardia hierapolitana</name>
    <dbReference type="NCBI Taxonomy" id="1128676"/>
    <lineage>
        <taxon>Bacteria</taxon>
        <taxon>Bacillati</taxon>
        <taxon>Actinomycetota</taxon>
        <taxon>Actinomycetes</taxon>
        <taxon>Pseudonocardiales</taxon>
        <taxon>Pseudonocardiaceae</taxon>
        <taxon>Pseudonocardia</taxon>
    </lineage>
</organism>
<dbReference type="InterPro" id="IPR016032">
    <property type="entry name" value="Sig_transdc_resp-reg_C-effctor"/>
</dbReference>
<proteinExistence type="predicted"/>
<dbReference type="InterPro" id="IPR011006">
    <property type="entry name" value="CheY-like_superfamily"/>
</dbReference>
<dbReference type="PROSITE" id="PS00622">
    <property type="entry name" value="HTH_LUXR_1"/>
    <property type="match status" value="1"/>
</dbReference>
<dbReference type="Pfam" id="PF00196">
    <property type="entry name" value="GerE"/>
    <property type="match status" value="1"/>
</dbReference>
<accession>A0A561SIM3</accession>
<comment type="caution">
    <text evidence="8">The sequence shown here is derived from an EMBL/GenBank/DDBJ whole genome shotgun (WGS) entry which is preliminary data.</text>
</comment>
<protein>
    <submittedName>
        <fullName evidence="8">LuxR family two component transcriptional regulator</fullName>
    </submittedName>
</protein>
<dbReference type="PROSITE" id="PS50110">
    <property type="entry name" value="RESPONSE_REGULATORY"/>
    <property type="match status" value="1"/>
</dbReference>
<dbReference type="RefSeq" id="WP_147254055.1">
    <property type="nucleotide sequence ID" value="NZ_VIWU01000001.1"/>
</dbReference>
<evidence type="ECO:0000259" key="6">
    <source>
        <dbReference type="PROSITE" id="PS50043"/>
    </source>
</evidence>
<evidence type="ECO:0000259" key="7">
    <source>
        <dbReference type="PROSITE" id="PS50110"/>
    </source>
</evidence>
<dbReference type="InterPro" id="IPR058245">
    <property type="entry name" value="NreC/VraR/RcsB-like_REC"/>
</dbReference>
<evidence type="ECO:0000256" key="3">
    <source>
        <dbReference type="ARBA" id="ARBA00023125"/>
    </source>
</evidence>
<dbReference type="GO" id="GO:0006355">
    <property type="term" value="P:regulation of DNA-templated transcription"/>
    <property type="evidence" value="ECO:0007669"/>
    <property type="project" value="InterPro"/>
</dbReference>
<keyword evidence="3" id="KW-0238">DNA-binding</keyword>
<dbReference type="GO" id="GO:0003677">
    <property type="term" value="F:DNA binding"/>
    <property type="evidence" value="ECO:0007669"/>
    <property type="project" value="UniProtKB-KW"/>
</dbReference>
<dbReference type="PANTHER" id="PTHR43214:SF24">
    <property type="entry name" value="TRANSCRIPTIONAL REGULATORY PROTEIN NARL-RELATED"/>
    <property type="match status" value="1"/>
</dbReference>
<evidence type="ECO:0000256" key="2">
    <source>
        <dbReference type="ARBA" id="ARBA00023015"/>
    </source>
</evidence>
<dbReference type="PRINTS" id="PR00038">
    <property type="entry name" value="HTHLUXR"/>
</dbReference>
<evidence type="ECO:0000256" key="4">
    <source>
        <dbReference type="ARBA" id="ARBA00023163"/>
    </source>
</evidence>